<dbReference type="GO" id="GO:0004747">
    <property type="term" value="F:ribokinase activity"/>
    <property type="evidence" value="ECO:0007669"/>
    <property type="project" value="UniProtKB-UniRule"/>
</dbReference>
<evidence type="ECO:0000256" key="3">
    <source>
        <dbReference type="ARBA" id="ARBA00022741"/>
    </source>
</evidence>
<dbReference type="CDD" id="cd01174">
    <property type="entry name" value="ribokinase"/>
    <property type="match status" value="1"/>
</dbReference>
<evidence type="ECO:0000256" key="1">
    <source>
        <dbReference type="ARBA" id="ARBA00022679"/>
    </source>
</evidence>
<feature type="binding site" evidence="9">
    <location>
        <begin position="16"/>
        <end position="18"/>
    </location>
    <ligand>
        <name>substrate</name>
    </ligand>
</feature>
<comment type="subunit">
    <text evidence="9">Homodimer.</text>
</comment>
<dbReference type="EMBL" id="CP146203">
    <property type="protein sequence ID" value="XBH21325.1"/>
    <property type="molecule type" value="Genomic_DNA"/>
</dbReference>
<feature type="domain" description="Carbohydrate kinase PfkB" evidence="10">
    <location>
        <begin position="8"/>
        <end position="303"/>
    </location>
</feature>
<feature type="binding site" evidence="9">
    <location>
        <begin position="261"/>
        <end position="262"/>
    </location>
    <ligand>
        <name>ATP</name>
        <dbReference type="ChEBI" id="CHEBI:30616"/>
    </ligand>
</feature>
<feature type="binding site" evidence="9">
    <location>
        <position position="295"/>
    </location>
    <ligand>
        <name>K(+)</name>
        <dbReference type="ChEBI" id="CHEBI:29103"/>
    </ligand>
</feature>
<feature type="binding site" evidence="9">
    <location>
        <position position="144"/>
    </location>
    <ligand>
        <name>substrate</name>
    </ligand>
</feature>
<accession>A0AAU7DUI2</accession>
<dbReference type="InterPro" id="IPR002139">
    <property type="entry name" value="Ribo/fructo_kinase"/>
</dbReference>
<feature type="active site" description="Proton acceptor" evidence="9">
    <location>
        <position position="262"/>
    </location>
</feature>
<keyword evidence="8 9" id="KW-0119">Carbohydrate metabolism</keyword>
<evidence type="ECO:0000256" key="9">
    <source>
        <dbReference type="HAMAP-Rule" id="MF_01987"/>
    </source>
</evidence>
<feature type="binding site" evidence="9">
    <location>
        <position position="256"/>
    </location>
    <ligand>
        <name>K(+)</name>
        <dbReference type="ChEBI" id="CHEBI:29103"/>
    </ligand>
</feature>
<keyword evidence="4 9" id="KW-0418">Kinase</keyword>
<comment type="catalytic activity">
    <reaction evidence="9">
        <text>D-ribose + ATP = D-ribose 5-phosphate + ADP + H(+)</text>
        <dbReference type="Rhea" id="RHEA:13697"/>
        <dbReference type="ChEBI" id="CHEBI:15378"/>
        <dbReference type="ChEBI" id="CHEBI:30616"/>
        <dbReference type="ChEBI" id="CHEBI:47013"/>
        <dbReference type="ChEBI" id="CHEBI:78346"/>
        <dbReference type="ChEBI" id="CHEBI:456216"/>
        <dbReference type="EC" id="2.7.1.15"/>
    </reaction>
</comment>
<protein>
    <recommendedName>
        <fullName evidence="9">Ribokinase</fullName>
        <shortName evidence="9">RK</shortName>
        <ecNumber evidence="9">2.7.1.15</ecNumber>
    </recommendedName>
</protein>
<dbReference type="InterPro" id="IPR011611">
    <property type="entry name" value="PfkB_dom"/>
</dbReference>
<reference evidence="11" key="1">
    <citation type="submission" date="2024-02" db="EMBL/GenBank/DDBJ databases">
        <title>Tomenella chthoni gen. nov. sp. nov., a member of the family Jonesiaceae isolated from bat guano.</title>
        <authorList>
            <person name="Miller S.L."/>
            <person name="King J."/>
            <person name="Sankaranarayanan K."/>
            <person name="Lawson P.A."/>
        </authorList>
    </citation>
    <scope>NUCLEOTIDE SEQUENCE</scope>
    <source>
        <strain evidence="11">BS-20</strain>
    </source>
</reference>
<feature type="binding site" evidence="9">
    <location>
        <begin position="229"/>
        <end position="234"/>
    </location>
    <ligand>
        <name>ATP</name>
        <dbReference type="ChEBI" id="CHEBI:30616"/>
    </ligand>
</feature>
<dbReference type="GO" id="GO:0046872">
    <property type="term" value="F:metal ion binding"/>
    <property type="evidence" value="ECO:0007669"/>
    <property type="project" value="UniProtKB-KW"/>
</dbReference>
<gene>
    <name evidence="9" type="primary">rbsK</name>
    <name evidence="11" type="ORF">V5R04_14105</name>
</gene>
<dbReference type="PANTHER" id="PTHR10584:SF166">
    <property type="entry name" value="RIBOKINASE"/>
    <property type="match status" value="1"/>
</dbReference>
<comment type="function">
    <text evidence="9">Catalyzes the phosphorylation of ribose at O-5 in a reaction requiring ATP and magnesium. The resulting D-ribose-5-phosphate can then be used either for sythesis of nucleotides, histidine, and tryptophan, or as a component of the pentose phosphate pathway.</text>
</comment>
<feature type="binding site" evidence="9">
    <location>
        <begin position="44"/>
        <end position="48"/>
    </location>
    <ligand>
        <name>substrate</name>
    </ligand>
</feature>
<dbReference type="PRINTS" id="PR00990">
    <property type="entry name" value="RIBOKINASE"/>
</dbReference>
<dbReference type="GO" id="GO:0005829">
    <property type="term" value="C:cytosol"/>
    <property type="evidence" value="ECO:0007669"/>
    <property type="project" value="TreeGrafter"/>
</dbReference>
<dbReference type="Gene3D" id="3.40.1190.20">
    <property type="match status" value="1"/>
</dbReference>
<evidence type="ECO:0000256" key="8">
    <source>
        <dbReference type="ARBA" id="ARBA00023277"/>
    </source>
</evidence>
<keyword evidence="5 9" id="KW-0067">ATP-binding</keyword>
<comment type="similarity">
    <text evidence="9">Belongs to the carbohydrate kinase PfkB family. Ribokinase subfamily.</text>
</comment>
<sequence>MTQTLPNSVVVFGSINMDITALVAKAPVPGETVLGTDLLHNGGGKGANQAVAAVRAGGMATTMIGALGEDTEGAQLRATLTNFGVDTSLVTTVGGPSGTALITVSADGENSIVVIPGANGSVTGPTGPAQEALGAAGVILAQLEVPVAAVTAAAAAKGPDTKFILNAAPSAPLPEQLWQLVDVLVVNEHEAVDMAGHLANLRGIPNPGAHDLTQSLDLLLTEVPAVLVTLGGAGSKLLQRGMPLIAQAAAKVTAVDTTAAGDTFCGVFAAALASGLSQEDALRRASGAAALTVQKPGAQGAIPSHDEVSQFISQVFERPELAKGNHA</sequence>
<keyword evidence="3 9" id="KW-0547">Nucleotide-binding</keyword>
<comment type="caution">
    <text evidence="9">Lacks conserved residue(s) required for the propagation of feature annotation.</text>
</comment>
<dbReference type="AlphaFoldDB" id="A0AAU7DUI2"/>
<dbReference type="EC" id="2.7.1.15" evidence="9"/>
<feature type="binding site" evidence="9">
    <location>
        <position position="292"/>
    </location>
    <ligand>
        <name>K(+)</name>
        <dbReference type="ChEBI" id="CHEBI:29103"/>
    </ligand>
</feature>
<name>A0AAU7DUI2_9MICO</name>
<evidence type="ECO:0000256" key="7">
    <source>
        <dbReference type="ARBA" id="ARBA00022958"/>
    </source>
</evidence>
<proteinExistence type="inferred from homology"/>
<feature type="binding site" evidence="9">
    <location>
        <position position="187"/>
    </location>
    <ligand>
        <name>ATP</name>
        <dbReference type="ChEBI" id="CHEBI:30616"/>
    </ligand>
</feature>
<dbReference type="InterPro" id="IPR011877">
    <property type="entry name" value="Ribokinase"/>
</dbReference>
<comment type="cofactor">
    <cofactor evidence="9">
        <name>Mg(2+)</name>
        <dbReference type="ChEBI" id="CHEBI:18420"/>
    </cofactor>
    <text evidence="9">Requires a divalent cation, most likely magnesium in vivo, as an electrophilic catalyst to aid phosphoryl group transfer. It is the chelate of the metal and the nucleotide that is the actual substrate.</text>
</comment>
<evidence type="ECO:0000256" key="5">
    <source>
        <dbReference type="ARBA" id="ARBA00022840"/>
    </source>
</evidence>
<feature type="binding site" evidence="9">
    <location>
        <position position="297"/>
    </location>
    <ligand>
        <name>K(+)</name>
        <dbReference type="ChEBI" id="CHEBI:29103"/>
    </ligand>
</feature>
<evidence type="ECO:0000259" key="10">
    <source>
        <dbReference type="Pfam" id="PF00294"/>
    </source>
</evidence>
<keyword evidence="6 9" id="KW-0460">Magnesium</keyword>
<keyword evidence="1 9" id="KW-0808">Transferase</keyword>
<dbReference type="HAMAP" id="MF_01987">
    <property type="entry name" value="Ribokinase"/>
    <property type="match status" value="1"/>
</dbReference>
<evidence type="ECO:0000256" key="6">
    <source>
        <dbReference type="ARBA" id="ARBA00022842"/>
    </source>
</evidence>
<comment type="subcellular location">
    <subcellularLocation>
        <location evidence="9">Cytoplasm</location>
    </subcellularLocation>
</comment>
<keyword evidence="2 9" id="KW-0479">Metal-binding</keyword>
<organism evidence="11">
    <name type="scientific">Jonesiaceae bacterium BS-20</name>
    <dbReference type="NCBI Taxonomy" id="3120821"/>
    <lineage>
        <taxon>Bacteria</taxon>
        <taxon>Bacillati</taxon>
        <taxon>Actinomycetota</taxon>
        <taxon>Actinomycetes</taxon>
        <taxon>Micrococcales</taxon>
        <taxon>Jonesiaceae</taxon>
    </lineage>
</organism>
<feature type="binding site" evidence="9">
    <location>
        <position position="262"/>
    </location>
    <ligand>
        <name>substrate</name>
    </ligand>
</feature>
<feature type="binding site" evidence="9">
    <location>
        <position position="258"/>
    </location>
    <ligand>
        <name>K(+)</name>
        <dbReference type="ChEBI" id="CHEBI:29103"/>
    </ligand>
</feature>
<comment type="pathway">
    <text evidence="9">Carbohydrate metabolism; D-ribose degradation; D-ribose 5-phosphate from beta-D-ribopyranose: step 2/2.</text>
</comment>
<dbReference type="SUPFAM" id="SSF53613">
    <property type="entry name" value="Ribokinase-like"/>
    <property type="match status" value="1"/>
</dbReference>
<keyword evidence="9" id="KW-0963">Cytoplasm</keyword>
<dbReference type="GO" id="GO:0005524">
    <property type="term" value="F:ATP binding"/>
    <property type="evidence" value="ECO:0007669"/>
    <property type="project" value="UniProtKB-UniRule"/>
</dbReference>
<evidence type="ECO:0000256" key="2">
    <source>
        <dbReference type="ARBA" id="ARBA00022723"/>
    </source>
</evidence>
<dbReference type="InterPro" id="IPR029056">
    <property type="entry name" value="Ribokinase-like"/>
</dbReference>
<dbReference type="PANTHER" id="PTHR10584">
    <property type="entry name" value="SUGAR KINASE"/>
    <property type="match status" value="1"/>
</dbReference>
<comment type="activity regulation">
    <text evidence="9">Activated by a monovalent cation that binds near, but not in, the active site. The most likely occupant of the site in vivo is potassium. Ion binding induces a conformational change that may alter substrate affinity.</text>
</comment>
<evidence type="ECO:0000313" key="11">
    <source>
        <dbReference type="EMBL" id="XBH21325.1"/>
    </source>
</evidence>
<keyword evidence="7 9" id="KW-0630">Potassium</keyword>
<evidence type="ECO:0000256" key="4">
    <source>
        <dbReference type="ARBA" id="ARBA00022777"/>
    </source>
</evidence>
<dbReference type="GO" id="GO:0019303">
    <property type="term" value="P:D-ribose catabolic process"/>
    <property type="evidence" value="ECO:0007669"/>
    <property type="project" value="UniProtKB-UniRule"/>
</dbReference>
<dbReference type="Pfam" id="PF00294">
    <property type="entry name" value="PfkB"/>
    <property type="match status" value="1"/>
</dbReference>